<feature type="domain" description="Amidohydrolase-related" evidence="2">
    <location>
        <begin position="54"/>
        <end position="399"/>
    </location>
</feature>
<dbReference type="Gene3D" id="2.30.40.10">
    <property type="entry name" value="Urease, subunit C, domain 1"/>
    <property type="match status" value="1"/>
</dbReference>
<reference evidence="3 4" key="1">
    <citation type="submission" date="2017-11" db="EMBL/GenBank/DDBJ databases">
        <title>Evolution of Phototrophy in the Chloroflexi Phylum Driven by Horizontal Gene Transfer.</title>
        <authorList>
            <person name="Ward L.M."/>
            <person name="Hemp J."/>
            <person name="Shih P.M."/>
            <person name="Mcglynn S.E."/>
            <person name="Fischer W."/>
        </authorList>
    </citation>
    <scope>NUCLEOTIDE SEQUENCE [LARGE SCALE GENOMIC DNA]</scope>
    <source>
        <strain evidence="3">JP3_13</strain>
    </source>
</reference>
<organism evidence="3 4">
    <name type="scientific">Candidatus Thermofonsia Clade 1 bacterium</name>
    <dbReference type="NCBI Taxonomy" id="2364210"/>
    <lineage>
        <taxon>Bacteria</taxon>
        <taxon>Bacillati</taxon>
        <taxon>Chloroflexota</taxon>
        <taxon>Candidatus Thermofontia</taxon>
        <taxon>Candidatus Thermofonsia Clade 1</taxon>
    </lineage>
</organism>
<evidence type="ECO:0000259" key="2">
    <source>
        <dbReference type="Pfam" id="PF01979"/>
    </source>
</evidence>
<comment type="caution">
    <text evidence="3">The sequence shown here is derived from an EMBL/GenBank/DDBJ whole genome shotgun (WGS) entry which is preliminary data.</text>
</comment>
<evidence type="ECO:0000256" key="1">
    <source>
        <dbReference type="ARBA" id="ARBA00022801"/>
    </source>
</evidence>
<dbReference type="Pfam" id="PF01979">
    <property type="entry name" value="Amidohydro_1"/>
    <property type="match status" value="1"/>
</dbReference>
<dbReference type="InterPro" id="IPR006680">
    <property type="entry name" value="Amidohydro-rel"/>
</dbReference>
<dbReference type="EMBL" id="PGTM01000156">
    <property type="protein sequence ID" value="PJF35437.1"/>
    <property type="molecule type" value="Genomic_DNA"/>
</dbReference>
<dbReference type="Gene3D" id="3.20.20.140">
    <property type="entry name" value="Metal-dependent hydrolases"/>
    <property type="match status" value="1"/>
</dbReference>
<dbReference type="PANTHER" id="PTHR43794">
    <property type="entry name" value="AMINOHYDROLASE SSNA-RELATED"/>
    <property type="match status" value="1"/>
</dbReference>
<dbReference type="SUPFAM" id="SSF51338">
    <property type="entry name" value="Composite domain of metallo-dependent hydrolases"/>
    <property type="match status" value="2"/>
</dbReference>
<name>A0A2M8PD09_9CHLR</name>
<accession>A0A2M8PD09</accession>
<dbReference type="Proteomes" id="UP000229681">
    <property type="component" value="Unassembled WGS sequence"/>
</dbReference>
<dbReference type="InterPro" id="IPR050287">
    <property type="entry name" value="MTA/SAH_deaminase"/>
</dbReference>
<keyword evidence="1 3" id="KW-0378">Hydrolase</keyword>
<sequence length="435" mass="46612">MPIWIRGGTLLDVINGTFTDGDVLIGADGKIAALGTFAAPESAIVLEAHGCAVLHGLVNAHTHLSQTFMRGLGDDKKLLDWLKGVVWKLQAAMTPEDVYLATLLGLVENVTCGVVALTEHHKLVNSPAHSDAALRAYLEFGLPTLFAYGWNDLGDGALQLDQIIAEMERLRATAHGSNVQVCVGPMVPWRCSDEAMQRTFALAEAWQVPFHLHAAETQDEVGLMIARNGMRHIEWLARLGVLSARTQVVHGVWLSDDEMRLLQKSGARLIHCPTSNMYLASGMAKIAPLFGRGVPIALGADGSGSNNSQDMLELLKIAALLAKIETMDATALLPRHILYMACVEGAAAVGLSSAALSLGNVARLICVDIQTPRSAPVHDPFSALVYTANGADVRHVIVGNRIFVRERAVQGVDVAALIAECTQAAKALLRRAELL</sequence>
<proteinExistence type="predicted"/>
<evidence type="ECO:0000313" key="4">
    <source>
        <dbReference type="Proteomes" id="UP000229681"/>
    </source>
</evidence>
<protein>
    <submittedName>
        <fullName evidence="3">Amidohydrolase</fullName>
    </submittedName>
</protein>
<dbReference type="CDD" id="cd01298">
    <property type="entry name" value="ATZ_TRZ_like"/>
    <property type="match status" value="1"/>
</dbReference>
<dbReference type="InterPro" id="IPR011059">
    <property type="entry name" value="Metal-dep_hydrolase_composite"/>
</dbReference>
<dbReference type="GO" id="GO:0016810">
    <property type="term" value="F:hydrolase activity, acting on carbon-nitrogen (but not peptide) bonds"/>
    <property type="evidence" value="ECO:0007669"/>
    <property type="project" value="InterPro"/>
</dbReference>
<dbReference type="PANTHER" id="PTHR43794:SF11">
    <property type="entry name" value="AMIDOHYDROLASE-RELATED DOMAIN-CONTAINING PROTEIN"/>
    <property type="match status" value="1"/>
</dbReference>
<gene>
    <name evidence="3" type="ORF">CUN49_10575</name>
</gene>
<evidence type="ECO:0000313" key="3">
    <source>
        <dbReference type="EMBL" id="PJF35437.1"/>
    </source>
</evidence>
<dbReference type="SUPFAM" id="SSF51556">
    <property type="entry name" value="Metallo-dependent hydrolases"/>
    <property type="match status" value="1"/>
</dbReference>
<dbReference type="InterPro" id="IPR032466">
    <property type="entry name" value="Metal_Hydrolase"/>
</dbReference>
<dbReference type="AlphaFoldDB" id="A0A2M8PD09"/>